<dbReference type="InterPro" id="IPR003752">
    <property type="entry name" value="DiS_bond_form_DsbB/BdbC"/>
</dbReference>
<evidence type="ECO:0000256" key="1">
    <source>
        <dbReference type="ARBA" id="ARBA00004141"/>
    </source>
</evidence>
<reference evidence="6 7" key="1">
    <citation type="submission" date="2019-04" db="EMBL/GenBank/DDBJ databases">
        <title>Genome sequence of Pelagicola litoralis CL-ES2.</title>
        <authorList>
            <person name="Cao J."/>
        </authorList>
    </citation>
    <scope>NUCLEOTIDE SEQUENCE [LARGE SCALE GENOMIC DNA]</scope>
    <source>
        <strain evidence="6 7">CL-ES2</strain>
    </source>
</reference>
<dbReference type="GO" id="GO:0016020">
    <property type="term" value="C:membrane"/>
    <property type="evidence" value="ECO:0007669"/>
    <property type="project" value="UniProtKB-SubCell"/>
</dbReference>
<dbReference type="InterPro" id="IPR024199">
    <property type="entry name" value="Uncharacterised_DsbB"/>
</dbReference>
<dbReference type="PIRSF" id="PIRSF033913">
    <property type="entry name" value="S-S_format_DsbB"/>
    <property type="match status" value="1"/>
</dbReference>
<evidence type="ECO:0000256" key="4">
    <source>
        <dbReference type="ARBA" id="ARBA00023136"/>
    </source>
</evidence>
<keyword evidence="2 5" id="KW-0812">Transmembrane</keyword>
<dbReference type="GO" id="GO:0006457">
    <property type="term" value="P:protein folding"/>
    <property type="evidence" value="ECO:0007669"/>
    <property type="project" value="InterPro"/>
</dbReference>
<evidence type="ECO:0000256" key="2">
    <source>
        <dbReference type="ARBA" id="ARBA00022692"/>
    </source>
</evidence>
<dbReference type="InterPro" id="IPR023380">
    <property type="entry name" value="DsbB-like_sf"/>
</dbReference>
<organism evidence="6 7">
    <name type="scientific">Shimia litoralis</name>
    <dbReference type="NCBI Taxonomy" id="420403"/>
    <lineage>
        <taxon>Bacteria</taxon>
        <taxon>Pseudomonadati</taxon>
        <taxon>Pseudomonadota</taxon>
        <taxon>Alphaproteobacteria</taxon>
        <taxon>Rhodobacterales</taxon>
        <taxon>Roseobacteraceae</taxon>
    </lineage>
</organism>
<evidence type="ECO:0000313" key="7">
    <source>
        <dbReference type="Proteomes" id="UP000306575"/>
    </source>
</evidence>
<feature type="transmembrane region" description="Helical" evidence="5">
    <location>
        <begin position="131"/>
        <end position="148"/>
    </location>
</feature>
<protein>
    <submittedName>
        <fullName evidence="6">Disulfide bond formation protein B</fullName>
    </submittedName>
</protein>
<keyword evidence="7" id="KW-1185">Reference proteome</keyword>
<comment type="subcellular location">
    <subcellularLocation>
        <location evidence="1">Membrane</location>
        <topology evidence="1">Multi-pass membrane protein</topology>
    </subcellularLocation>
</comment>
<evidence type="ECO:0000256" key="5">
    <source>
        <dbReference type="SAM" id="Phobius"/>
    </source>
</evidence>
<gene>
    <name evidence="6" type="ORF">FAP39_09205</name>
</gene>
<evidence type="ECO:0000313" key="6">
    <source>
        <dbReference type="EMBL" id="TKZ20704.1"/>
    </source>
</evidence>
<dbReference type="Pfam" id="PF02600">
    <property type="entry name" value="DsbB"/>
    <property type="match status" value="1"/>
</dbReference>
<dbReference type="OrthoDB" id="9808637at2"/>
<feature type="transmembrane region" description="Helical" evidence="5">
    <location>
        <begin position="7"/>
        <end position="27"/>
    </location>
</feature>
<keyword evidence="3 5" id="KW-1133">Transmembrane helix</keyword>
<dbReference type="AlphaFoldDB" id="A0A4U7N7X4"/>
<dbReference type="EMBL" id="SULI01000009">
    <property type="protein sequence ID" value="TKZ20704.1"/>
    <property type="molecule type" value="Genomic_DNA"/>
</dbReference>
<comment type="caution">
    <text evidence="6">The sequence shown here is derived from an EMBL/GenBank/DDBJ whole genome shotgun (WGS) entry which is preliminary data.</text>
</comment>
<name>A0A4U7N7X4_9RHOB</name>
<dbReference type="SUPFAM" id="SSF158442">
    <property type="entry name" value="DsbB-like"/>
    <property type="match status" value="1"/>
</dbReference>
<dbReference type="Proteomes" id="UP000306575">
    <property type="component" value="Unassembled WGS sequence"/>
</dbReference>
<evidence type="ECO:0000256" key="3">
    <source>
        <dbReference type="ARBA" id="ARBA00022989"/>
    </source>
</evidence>
<keyword evidence="4 5" id="KW-0472">Membrane</keyword>
<dbReference type="Gene3D" id="1.20.1550.10">
    <property type="entry name" value="DsbB-like"/>
    <property type="match status" value="1"/>
</dbReference>
<proteinExistence type="predicted"/>
<dbReference type="GO" id="GO:0015035">
    <property type="term" value="F:protein-disulfide reductase activity"/>
    <property type="evidence" value="ECO:0007669"/>
    <property type="project" value="InterPro"/>
</dbReference>
<sequence length="159" mass="17307">MTRLQSRLMILVLTGFSIASILGAWGFQYIGGMAPCELCFYQRYPHWAAAAFGALAYALGTKLWYYLAALSLLVTSAVGFYHSGIERKWWLGPESCTSRGALDPNSLLSMDGPAPALCDEIPWQMFGVTMANLNAIGSLAIAVAWIWLARQAVAKRPAA</sequence>
<accession>A0A4U7N7X4</accession>
<dbReference type="RefSeq" id="WP_138016110.1">
    <property type="nucleotide sequence ID" value="NZ_SULI01000009.1"/>
</dbReference>
<feature type="transmembrane region" description="Helical" evidence="5">
    <location>
        <begin position="63"/>
        <end position="81"/>
    </location>
</feature>